<evidence type="ECO:0000313" key="3">
    <source>
        <dbReference type="EMBL" id="KAK7580101.1"/>
    </source>
</evidence>
<protein>
    <recommendedName>
        <fullName evidence="2">CCHC-type domain-containing protein</fullName>
    </recommendedName>
</protein>
<dbReference type="EMBL" id="JBBCAQ010000034">
    <property type="protein sequence ID" value="KAK7580101.1"/>
    <property type="molecule type" value="Genomic_DNA"/>
</dbReference>
<comment type="caution">
    <text evidence="3">The sequence shown here is derived from an EMBL/GenBank/DDBJ whole genome shotgun (WGS) entry which is preliminary data.</text>
</comment>
<dbReference type="Pfam" id="PF14223">
    <property type="entry name" value="Retrotran_gag_2"/>
    <property type="match status" value="1"/>
</dbReference>
<accession>A0AAN9TBJ5</accession>
<dbReference type="AlphaFoldDB" id="A0AAN9TBJ5"/>
<reference evidence="3 4" key="1">
    <citation type="submission" date="2024-03" db="EMBL/GenBank/DDBJ databases">
        <title>Adaptation during the transition from Ophiocordyceps entomopathogen to insect associate is accompanied by gene loss and intensified selection.</title>
        <authorList>
            <person name="Ward C.M."/>
            <person name="Onetto C.A."/>
            <person name="Borneman A.R."/>
        </authorList>
    </citation>
    <scope>NUCLEOTIDE SEQUENCE [LARGE SCALE GENOMIC DNA]</scope>
    <source>
        <strain evidence="3">AWRI1</strain>
        <tissue evidence="3">Single Adult Female</tissue>
    </source>
</reference>
<sequence>MASYFRCDDVAIPIFNGVDYEKWKFRLLLFLELKKCRPAAERRKTAADKDEEWSLMEVKAKNFIVSAISNEQLELVFGEDTAFAMMTKFDRLYLKQSTALQIISRRKLEGIRLKDGSDPLKFFNDFEKAVNDLKAAGGTVTEDEKANYMIRALPESLAHLGDLVDVIDKTKENVFEYLKYKIMVRSRGSGNGSNGSSPGETGVNSQVFAAYNSDRGGKNGFNNACYKCGKEGHRCFECPSLGGNDSSGGNLYSSQRSRAVFRGRGQIEVIKVNSADNLANIFTKSLTKHVFANLRNLLCLR</sequence>
<dbReference type="GO" id="GO:0008270">
    <property type="term" value="F:zinc ion binding"/>
    <property type="evidence" value="ECO:0007669"/>
    <property type="project" value="UniProtKB-KW"/>
</dbReference>
<dbReference type="SUPFAM" id="SSF57756">
    <property type="entry name" value="Retrovirus zinc finger-like domains"/>
    <property type="match status" value="1"/>
</dbReference>
<dbReference type="InterPro" id="IPR001878">
    <property type="entry name" value="Znf_CCHC"/>
</dbReference>
<dbReference type="Proteomes" id="UP001367676">
    <property type="component" value="Unassembled WGS sequence"/>
</dbReference>
<dbReference type="GO" id="GO:0003676">
    <property type="term" value="F:nucleic acid binding"/>
    <property type="evidence" value="ECO:0007669"/>
    <property type="project" value="InterPro"/>
</dbReference>
<organism evidence="3 4">
    <name type="scientific">Parthenolecanium corni</name>
    <dbReference type="NCBI Taxonomy" id="536013"/>
    <lineage>
        <taxon>Eukaryota</taxon>
        <taxon>Metazoa</taxon>
        <taxon>Ecdysozoa</taxon>
        <taxon>Arthropoda</taxon>
        <taxon>Hexapoda</taxon>
        <taxon>Insecta</taxon>
        <taxon>Pterygota</taxon>
        <taxon>Neoptera</taxon>
        <taxon>Paraneoptera</taxon>
        <taxon>Hemiptera</taxon>
        <taxon>Sternorrhyncha</taxon>
        <taxon>Coccoidea</taxon>
        <taxon>Coccidae</taxon>
        <taxon>Parthenolecanium</taxon>
    </lineage>
</organism>
<dbReference type="PROSITE" id="PS50158">
    <property type="entry name" value="ZF_CCHC"/>
    <property type="match status" value="1"/>
</dbReference>
<feature type="domain" description="CCHC-type" evidence="2">
    <location>
        <begin position="225"/>
        <end position="240"/>
    </location>
</feature>
<evidence type="ECO:0000256" key="1">
    <source>
        <dbReference type="PROSITE-ProRule" id="PRU00047"/>
    </source>
</evidence>
<keyword evidence="1" id="KW-0479">Metal-binding</keyword>
<evidence type="ECO:0000313" key="4">
    <source>
        <dbReference type="Proteomes" id="UP001367676"/>
    </source>
</evidence>
<dbReference type="InterPro" id="IPR036875">
    <property type="entry name" value="Znf_CCHC_sf"/>
</dbReference>
<gene>
    <name evidence="3" type="ORF">V9T40_000730</name>
</gene>
<keyword evidence="4" id="KW-1185">Reference proteome</keyword>
<proteinExistence type="predicted"/>
<evidence type="ECO:0000259" key="2">
    <source>
        <dbReference type="PROSITE" id="PS50158"/>
    </source>
</evidence>
<keyword evidence="1" id="KW-0862">Zinc</keyword>
<keyword evidence="1" id="KW-0863">Zinc-finger</keyword>
<name>A0AAN9TBJ5_9HEMI</name>